<feature type="transmembrane region" description="Helical" evidence="1">
    <location>
        <begin position="126"/>
        <end position="147"/>
    </location>
</feature>
<keyword evidence="1" id="KW-1133">Transmembrane helix</keyword>
<accession>A0A1M6SDK7</accession>
<reference evidence="4" key="1">
    <citation type="submission" date="2016-11" db="EMBL/GenBank/DDBJ databases">
        <authorList>
            <person name="Varghese N."/>
            <person name="Submissions S."/>
        </authorList>
    </citation>
    <scope>NUCLEOTIDE SEQUENCE [LARGE SCALE GENOMIC DNA]</scope>
    <source>
        <strain evidence="4">DSM 22212</strain>
    </source>
</reference>
<dbReference type="OrthoDB" id="9805623at2"/>
<dbReference type="STRING" id="633813.SAMN04488087_1055"/>
<dbReference type="InterPro" id="IPR052549">
    <property type="entry name" value="SpmB"/>
</dbReference>
<evidence type="ECO:0000313" key="3">
    <source>
        <dbReference type="EMBL" id="SHK42833.1"/>
    </source>
</evidence>
<feature type="transmembrane region" description="Helical" evidence="1">
    <location>
        <begin position="6"/>
        <end position="28"/>
    </location>
</feature>
<protein>
    <submittedName>
        <fullName evidence="3">Spore maturation protein B</fullName>
    </submittedName>
</protein>
<organism evidence="3 4">
    <name type="scientific">Rhodothermus profundi</name>
    <dbReference type="NCBI Taxonomy" id="633813"/>
    <lineage>
        <taxon>Bacteria</taxon>
        <taxon>Pseudomonadati</taxon>
        <taxon>Rhodothermota</taxon>
        <taxon>Rhodothermia</taxon>
        <taxon>Rhodothermales</taxon>
        <taxon>Rhodothermaceae</taxon>
        <taxon>Rhodothermus</taxon>
    </lineage>
</organism>
<dbReference type="AlphaFoldDB" id="A0A1M6SDK7"/>
<dbReference type="Pfam" id="PF07670">
    <property type="entry name" value="Gate"/>
    <property type="match status" value="1"/>
</dbReference>
<gene>
    <name evidence="3" type="ORF">SAMN04488087_1055</name>
</gene>
<dbReference type="GO" id="GO:0005886">
    <property type="term" value="C:plasma membrane"/>
    <property type="evidence" value="ECO:0007669"/>
    <property type="project" value="TreeGrafter"/>
</dbReference>
<keyword evidence="1" id="KW-0472">Membrane</keyword>
<feature type="transmembrane region" description="Helical" evidence="1">
    <location>
        <begin position="48"/>
        <end position="72"/>
    </location>
</feature>
<dbReference type="Proteomes" id="UP000185812">
    <property type="component" value="Unassembled WGS sequence"/>
</dbReference>
<evidence type="ECO:0000259" key="2">
    <source>
        <dbReference type="Pfam" id="PF07670"/>
    </source>
</evidence>
<dbReference type="EMBL" id="FRAU01000003">
    <property type="protein sequence ID" value="SHK42833.1"/>
    <property type="molecule type" value="Genomic_DNA"/>
</dbReference>
<evidence type="ECO:0000313" key="4">
    <source>
        <dbReference type="Proteomes" id="UP000185812"/>
    </source>
</evidence>
<name>A0A1M6SDK7_9BACT</name>
<feature type="transmembrane region" description="Helical" evidence="1">
    <location>
        <begin position="159"/>
        <end position="180"/>
    </location>
</feature>
<feature type="domain" description="Nucleoside transporter/FeoB GTPase Gate" evidence="2">
    <location>
        <begin position="50"/>
        <end position="150"/>
    </location>
</feature>
<dbReference type="PANTHER" id="PTHR35793:SF2">
    <property type="entry name" value="INNER MEMBRANE PROTEIN YJIG"/>
    <property type="match status" value="1"/>
</dbReference>
<dbReference type="InterPro" id="IPR011642">
    <property type="entry name" value="Gate_dom"/>
</dbReference>
<dbReference type="PANTHER" id="PTHR35793">
    <property type="entry name" value="INNER MEMBRANE PROTEIN YJIG"/>
    <property type="match status" value="1"/>
</dbReference>
<keyword evidence="1" id="KW-0812">Transmembrane</keyword>
<evidence type="ECO:0000256" key="1">
    <source>
        <dbReference type="SAM" id="Phobius"/>
    </source>
</evidence>
<dbReference type="RefSeq" id="WP_072714933.1">
    <property type="nucleotide sequence ID" value="NZ_FRAU01000003.1"/>
</dbReference>
<proteinExistence type="predicted"/>
<keyword evidence="4" id="KW-1185">Reference proteome</keyword>
<sequence length="181" mass="19807">METFRTLIETLSLLVLPLLIVGFPLYGLLRRVPVYEAFVEGAREGFDVAVRIIPYLVAILFAIGMFRASGAMDFMIELLRPVLSPLRIPPEVLPMAILRPLTGSGSAAVVLDLIRQYGEDSIIVKIAAVMFGSTETTFYVLVVYFGAVGISRTRHAVPAGLIADVTAMLMAIYLVQWLFAG</sequence>